<dbReference type="Proteomes" id="UP000011885">
    <property type="component" value="Unassembled WGS sequence"/>
</dbReference>
<evidence type="ECO:0000313" key="7">
    <source>
        <dbReference type="EMBL" id="EMI53085.1"/>
    </source>
</evidence>
<protein>
    <submittedName>
        <fullName evidence="7">Phosphate ABC transporter, permease protein</fullName>
    </submittedName>
</protein>
<sequence>MSSDQPTTDSRPVVRKRSRKTRTSVLLADRFAGLLIKLGGIGTILTVSLVFVFLLWVVFPLFLPAAMQSQEDFPKKLASQSSSLIHMGVNEYLHITWTVDSDGDLVWYHSETGEQIGSQALFPGETPTAWSFSLRGGHVAFAFEDATVRLGTIGFETSFVADDNLPDEVTDLPIGDGVPYEGGILERTPENQFRLQTLVADLQDPIKVDVDSKITLIDQSVSSKGKIFALLTENGEFRLARVTERKNLLTGKITTKLREGKTQVELSDGSAPNHIMLAGLGDSVIVTWPDGRAERFDCRNASKPTLVETVDLVESPDARLTAIEFLIGKTSIVTGDSDGNVDVWFRVKPEDATTSDGATLVRAHRLPAGDSPVVSLAASPRSRMVAVGFEDQSVRLFHVTSNQELSEAKLTDGNLPATHLAIAPKDNAVVSINDDQLQVWAVDASHPEITWSSIFSSVWYEGYAEPEHAWQSSSGTDEFEEKYGMMPLVFGTLKSTFYSMLFAVPLALLAAIYTSEFLHAKAKARIKPTIEVMASLPSVVLGFLAALFFAPLVEDIVPEVLTALITVPFAFLLGAYLWQLLPASLEVQFRKYRIFGVAIALPIGLAMAYFFGDSVERWLFAGDIKAWLDGQIGTGTGAWMFILLPLSAFLVIWFVNSLVSPRIRSAGKHWPRSSFAQIDLVKFLVACLGTVAIAYIASAILNTLGWDPRGSYVGTYVQRNSLIVGAIMGFAVIPIIYTIADDALSAVPESIRAASLGAGATPWQTAIRVVVPTAMSGLFSAVMVGLGRAVGETMIVLMAAGNTALMDLNVFNGFRTLSANIAVELPEAVINSSHYRMLFLAALLLFVITFVVNTVAETIRLRFRKRAFQL</sequence>
<reference evidence="7 8" key="1">
    <citation type="journal article" date="2013" name="Mar. Genomics">
        <title>Expression of sulfatases in Rhodopirellula baltica and the diversity of sulfatases in the genus Rhodopirellula.</title>
        <authorList>
            <person name="Wegner C.E."/>
            <person name="Richter-Heitmann T."/>
            <person name="Klindworth A."/>
            <person name="Klockow C."/>
            <person name="Richter M."/>
            <person name="Achstetter T."/>
            <person name="Glockner F.O."/>
            <person name="Harder J."/>
        </authorList>
    </citation>
    <scope>NUCLEOTIDE SEQUENCE [LARGE SCALE GENOMIC DNA]</scope>
    <source>
        <strain evidence="7 8">SM41</strain>
    </source>
</reference>
<dbReference type="RefSeq" id="WP_008686454.1">
    <property type="nucleotide sequence ID" value="NZ_ANOH01000384.1"/>
</dbReference>
<dbReference type="InterPro" id="IPR001680">
    <property type="entry name" value="WD40_rpt"/>
</dbReference>
<dbReference type="PROSITE" id="PS50928">
    <property type="entry name" value="ABC_TM1"/>
    <property type="match status" value="1"/>
</dbReference>
<accession>M5TV87</accession>
<comment type="caution">
    <text evidence="7">The sequence shown here is derived from an EMBL/GenBank/DDBJ whole genome shotgun (WGS) entry which is preliminary data.</text>
</comment>
<feature type="transmembrane region" description="Helical" evidence="5">
    <location>
        <begin position="680"/>
        <end position="701"/>
    </location>
</feature>
<evidence type="ECO:0000259" key="6">
    <source>
        <dbReference type="PROSITE" id="PS50928"/>
    </source>
</evidence>
<gene>
    <name evidence="7" type="ORF">RSSM_05496</name>
</gene>
<keyword evidence="2 5" id="KW-0812">Transmembrane</keyword>
<feature type="transmembrane region" description="Helical" evidence="5">
    <location>
        <begin position="778"/>
        <end position="800"/>
    </location>
</feature>
<dbReference type="GO" id="GO:0005886">
    <property type="term" value="C:plasma membrane"/>
    <property type="evidence" value="ECO:0007669"/>
    <property type="project" value="UniProtKB-SubCell"/>
</dbReference>
<keyword evidence="8" id="KW-1185">Reference proteome</keyword>
<dbReference type="InterPro" id="IPR015943">
    <property type="entry name" value="WD40/YVTN_repeat-like_dom_sf"/>
</dbReference>
<keyword evidence="3 5" id="KW-1133">Transmembrane helix</keyword>
<evidence type="ECO:0000313" key="8">
    <source>
        <dbReference type="Proteomes" id="UP000011885"/>
    </source>
</evidence>
<feature type="transmembrane region" description="Helical" evidence="5">
    <location>
        <begin position="835"/>
        <end position="856"/>
    </location>
</feature>
<feature type="transmembrane region" description="Helical" evidence="5">
    <location>
        <begin position="638"/>
        <end position="659"/>
    </location>
</feature>
<evidence type="ECO:0000256" key="5">
    <source>
        <dbReference type="SAM" id="Phobius"/>
    </source>
</evidence>
<name>M5TV87_9BACT</name>
<dbReference type="SUPFAM" id="SSF161098">
    <property type="entry name" value="MetI-like"/>
    <property type="match status" value="2"/>
</dbReference>
<dbReference type="EMBL" id="ANOH01000384">
    <property type="protein sequence ID" value="EMI53085.1"/>
    <property type="molecule type" value="Genomic_DNA"/>
</dbReference>
<feature type="transmembrane region" description="Helical" evidence="5">
    <location>
        <begin position="497"/>
        <end position="518"/>
    </location>
</feature>
<dbReference type="CDD" id="cd06261">
    <property type="entry name" value="TM_PBP2"/>
    <property type="match status" value="1"/>
</dbReference>
<dbReference type="PANTHER" id="PTHR42727:SF1">
    <property type="entry name" value="PHOSPHATE TRANSPORT SYSTEM PERMEASE"/>
    <property type="match status" value="1"/>
</dbReference>
<organism evidence="7 8">
    <name type="scientific">Rhodopirellula sallentina SM41</name>
    <dbReference type="NCBI Taxonomy" id="1263870"/>
    <lineage>
        <taxon>Bacteria</taxon>
        <taxon>Pseudomonadati</taxon>
        <taxon>Planctomycetota</taxon>
        <taxon>Planctomycetia</taxon>
        <taxon>Pirellulales</taxon>
        <taxon>Pirellulaceae</taxon>
        <taxon>Rhodopirellula</taxon>
    </lineage>
</organism>
<feature type="transmembrane region" description="Helical" evidence="5">
    <location>
        <begin position="721"/>
        <end position="740"/>
    </location>
</feature>
<dbReference type="SMART" id="SM00320">
    <property type="entry name" value="WD40"/>
    <property type="match status" value="3"/>
</dbReference>
<dbReference type="PANTHER" id="PTHR42727">
    <property type="entry name" value="PHOSPHATE TRANSPORT SYSTEM PERMEASE PROTEIN"/>
    <property type="match status" value="1"/>
</dbReference>
<evidence type="ECO:0000256" key="3">
    <source>
        <dbReference type="ARBA" id="ARBA00022989"/>
    </source>
</evidence>
<feature type="domain" description="ABC transmembrane type-1" evidence="6">
    <location>
        <begin position="489"/>
        <end position="856"/>
    </location>
</feature>
<feature type="transmembrane region" description="Helical" evidence="5">
    <location>
        <begin position="38"/>
        <end position="63"/>
    </location>
</feature>
<dbReference type="InterPro" id="IPR011047">
    <property type="entry name" value="Quinoprotein_ADH-like_sf"/>
</dbReference>
<keyword evidence="4 5" id="KW-0472">Membrane</keyword>
<proteinExistence type="predicted"/>
<feature type="transmembrane region" description="Helical" evidence="5">
    <location>
        <begin position="556"/>
        <end position="580"/>
    </location>
</feature>
<dbReference type="SUPFAM" id="SSF50998">
    <property type="entry name" value="Quinoprotein alcohol dehydrogenase-like"/>
    <property type="match status" value="1"/>
</dbReference>
<evidence type="ECO:0000256" key="1">
    <source>
        <dbReference type="ARBA" id="ARBA00004651"/>
    </source>
</evidence>
<evidence type="ECO:0000256" key="4">
    <source>
        <dbReference type="ARBA" id="ARBA00023136"/>
    </source>
</evidence>
<dbReference type="Gene3D" id="1.10.3720.10">
    <property type="entry name" value="MetI-like"/>
    <property type="match status" value="2"/>
</dbReference>
<dbReference type="InterPro" id="IPR000515">
    <property type="entry name" value="MetI-like"/>
</dbReference>
<dbReference type="OrthoDB" id="9785113at2"/>
<dbReference type="GO" id="GO:0055085">
    <property type="term" value="P:transmembrane transport"/>
    <property type="evidence" value="ECO:0007669"/>
    <property type="project" value="InterPro"/>
</dbReference>
<feature type="transmembrane region" description="Helical" evidence="5">
    <location>
        <begin position="530"/>
        <end position="550"/>
    </location>
</feature>
<feature type="transmembrane region" description="Helical" evidence="5">
    <location>
        <begin position="592"/>
        <end position="611"/>
    </location>
</feature>
<dbReference type="PATRIC" id="fig|1263870.3.peg.5824"/>
<dbReference type="Gene3D" id="2.130.10.10">
    <property type="entry name" value="YVTN repeat-like/Quinoprotein amine dehydrogenase"/>
    <property type="match status" value="1"/>
</dbReference>
<evidence type="ECO:0000256" key="2">
    <source>
        <dbReference type="ARBA" id="ARBA00022692"/>
    </source>
</evidence>
<dbReference type="InterPro" id="IPR035906">
    <property type="entry name" value="MetI-like_sf"/>
</dbReference>
<comment type="subcellular location">
    <subcellularLocation>
        <location evidence="1">Cell membrane</location>
        <topology evidence="1">Multi-pass membrane protein</topology>
    </subcellularLocation>
</comment>
<dbReference type="AlphaFoldDB" id="M5TV87"/>